<dbReference type="EMBL" id="RXGA01000002">
    <property type="protein sequence ID" value="RWX73724.1"/>
    <property type="molecule type" value="Genomic_DNA"/>
</dbReference>
<gene>
    <name evidence="2" type="ORF">Metus_0503</name>
</gene>
<sequence length="255" mass="26985">MSIVKAMKDVARKEISKLRTPELGIVTSVFPHSSEGDKDNYECNVRLKNSELELRGVQIATAAYGLVVPPSVGDLVLIDFVGGDVNFPIVIGRIYNEKDRPPVSKTGELVYAAPFEEDKELRRVYIQLPGGMKVCLKDAEVTVTAGATKVTIQRGGDVTIEASGDVKVKSKRDTAIEADGDISISASNLRITTQKDLSISSGNNVNVDGGKDVNVTAGNNLKNTASNNAELSAGVQASVEGAATVKIKGGIVNIN</sequence>
<name>A0A3S3TSJ1_METS7</name>
<protein>
    <recommendedName>
        <fullName evidence="1">Gp5/Type VI secretion system Vgr protein OB-fold domain-containing protein</fullName>
    </recommendedName>
</protein>
<proteinExistence type="predicted"/>
<reference evidence="2 3" key="1">
    <citation type="submission" date="2018-12" db="EMBL/GenBank/DDBJ databases">
        <title>The complete genome of the methanogenic archaea of the candidate phylum Verstraetearchaeota, obtained from the metagenome of underground thermal water.</title>
        <authorList>
            <person name="Kadnikov V.V."/>
            <person name="Mardanov A.V."/>
            <person name="Beletsky A.V."/>
            <person name="Karnachuk O.V."/>
            <person name="Ravin N.V."/>
        </authorList>
    </citation>
    <scope>NUCLEOTIDE SEQUENCE [LARGE SCALE GENOMIC DNA]</scope>
    <source>
        <strain evidence="2">Ch88</strain>
    </source>
</reference>
<dbReference type="InterPro" id="IPR006531">
    <property type="entry name" value="Gp5/Vgr_OB"/>
</dbReference>
<dbReference type="InterPro" id="IPR037026">
    <property type="entry name" value="Vgr_OB-fold_dom_sf"/>
</dbReference>
<dbReference type="Gene3D" id="2.40.50.230">
    <property type="entry name" value="Gp5 N-terminal domain"/>
    <property type="match status" value="1"/>
</dbReference>
<dbReference type="SUPFAM" id="SSF69255">
    <property type="entry name" value="gp5 N-terminal domain-like"/>
    <property type="match status" value="1"/>
</dbReference>
<comment type="caution">
    <text evidence="2">The sequence shown here is derived from an EMBL/GenBank/DDBJ whole genome shotgun (WGS) entry which is preliminary data.</text>
</comment>
<dbReference type="Pfam" id="PF04717">
    <property type="entry name" value="Phage_base_V"/>
    <property type="match status" value="1"/>
</dbReference>
<accession>A0A3S3TSJ1</accession>
<evidence type="ECO:0000313" key="3">
    <source>
        <dbReference type="Proteomes" id="UP000288215"/>
    </source>
</evidence>
<evidence type="ECO:0000259" key="1">
    <source>
        <dbReference type="Pfam" id="PF04717"/>
    </source>
</evidence>
<feature type="domain" description="Gp5/Type VI secretion system Vgr protein OB-fold" evidence="1">
    <location>
        <begin position="59"/>
        <end position="95"/>
    </location>
</feature>
<evidence type="ECO:0000313" key="2">
    <source>
        <dbReference type="EMBL" id="RWX73724.1"/>
    </source>
</evidence>
<dbReference type="AlphaFoldDB" id="A0A3S3TSJ1"/>
<dbReference type="Proteomes" id="UP000288215">
    <property type="component" value="Unassembled WGS sequence"/>
</dbReference>
<dbReference type="SUPFAM" id="SSF69349">
    <property type="entry name" value="Phage fibre proteins"/>
    <property type="match status" value="1"/>
</dbReference>
<organism evidence="2 3">
    <name type="scientific">Methanosuratincola subterraneus</name>
    <dbReference type="NCBI Taxonomy" id="2593994"/>
    <lineage>
        <taxon>Archaea</taxon>
        <taxon>Thermoproteota</taxon>
        <taxon>Methanosuratincolia</taxon>
        <taxon>Candidatus Methanomethylicales</taxon>
        <taxon>Candidatus Methanomethylicaceae</taxon>
        <taxon>Candidatus Methanosuratincola (ex Vanwonterghem et al. 2016)</taxon>
    </lineage>
</organism>